<gene>
    <name evidence="2" type="ORF">FMOSSE_LOCUS14862</name>
</gene>
<keyword evidence="3" id="KW-1185">Reference proteome</keyword>
<evidence type="ECO:0000313" key="2">
    <source>
        <dbReference type="EMBL" id="CAG8719188.1"/>
    </source>
</evidence>
<protein>
    <submittedName>
        <fullName evidence="2">2606_t:CDS:1</fullName>
    </submittedName>
</protein>
<evidence type="ECO:0000256" key="1">
    <source>
        <dbReference type="SAM" id="MobiDB-lite"/>
    </source>
</evidence>
<organism evidence="2 3">
    <name type="scientific">Funneliformis mosseae</name>
    <name type="common">Endomycorrhizal fungus</name>
    <name type="synonym">Glomus mosseae</name>
    <dbReference type="NCBI Taxonomy" id="27381"/>
    <lineage>
        <taxon>Eukaryota</taxon>
        <taxon>Fungi</taxon>
        <taxon>Fungi incertae sedis</taxon>
        <taxon>Mucoromycota</taxon>
        <taxon>Glomeromycotina</taxon>
        <taxon>Glomeromycetes</taxon>
        <taxon>Glomerales</taxon>
        <taxon>Glomeraceae</taxon>
        <taxon>Funneliformis</taxon>
    </lineage>
</organism>
<proteinExistence type="predicted"/>
<name>A0A9N9NB89_FUNMO</name>
<dbReference type="EMBL" id="CAJVPP010012899">
    <property type="protein sequence ID" value="CAG8719188.1"/>
    <property type="molecule type" value="Genomic_DNA"/>
</dbReference>
<dbReference type="Proteomes" id="UP000789375">
    <property type="component" value="Unassembled WGS sequence"/>
</dbReference>
<comment type="caution">
    <text evidence="2">The sequence shown here is derived from an EMBL/GenBank/DDBJ whole genome shotgun (WGS) entry which is preliminary data.</text>
</comment>
<feature type="compositionally biased region" description="Polar residues" evidence="1">
    <location>
        <begin position="30"/>
        <end position="41"/>
    </location>
</feature>
<feature type="compositionally biased region" description="Basic and acidic residues" evidence="1">
    <location>
        <begin position="48"/>
        <end position="58"/>
    </location>
</feature>
<sequence>HINTSKLSVSNKSIGKKLATHKISKKYDIVSSSKSQNNSDNPIILDSDNEKEKKEAKK</sequence>
<feature type="non-terminal residue" evidence="2">
    <location>
        <position position="1"/>
    </location>
</feature>
<evidence type="ECO:0000313" key="3">
    <source>
        <dbReference type="Proteomes" id="UP000789375"/>
    </source>
</evidence>
<dbReference type="AlphaFoldDB" id="A0A9N9NB89"/>
<feature type="region of interest" description="Disordered" evidence="1">
    <location>
        <begin position="25"/>
        <end position="58"/>
    </location>
</feature>
<accession>A0A9N9NB89</accession>
<reference evidence="2" key="1">
    <citation type="submission" date="2021-06" db="EMBL/GenBank/DDBJ databases">
        <authorList>
            <person name="Kallberg Y."/>
            <person name="Tangrot J."/>
            <person name="Rosling A."/>
        </authorList>
    </citation>
    <scope>NUCLEOTIDE SEQUENCE</scope>
    <source>
        <strain evidence="2">87-6 pot B 2015</strain>
    </source>
</reference>